<keyword evidence="3" id="KW-0964">Secreted</keyword>
<dbReference type="EMBL" id="JARPUR010000004">
    <property type="protein sequence ID" value="KAK4878083.1"/>
    <property type="molecule type" value="Genomic_DNA"/>
</dbReference>
<evidence type="ECO:0000256" key="3">
    <source>
        <dbReference type="ARBA" id="ARBA00022525"/>
    </source>
</evidence>
<dbReference type="SUPFAM" id="SSF47565">
    <property type="entry name" value="Insect pheromone/odorant-binding proteins"/>
    <property type="match status" value="4"/>
</dbReference>
<evidence type="ECO:0000256" key="4">
    <source>
        <dbReference type="ARBA" id="ARBA00022729"/>
    </source>
</evidence>
<keyword evidence="7" id="KW-1185">Reference proteome</keyword>
<dbReference type="GO" id="GO:0005549">
    <property type="term" value="F:odorant binding"/>
    <property type="evidence" value="ECO:0007669"/>
    <property type="project" value="InterPro"/>
</dbReference>
<protein>
    <submittedName>
        <fullName evidence="6">Uncharacterized protein</fullName>
    </submittedName>
</protein>
<dbReference type="PANTHER" id="PTHR11857:SF43">
    <property type="entry name" value="GEO07291P1-RELATED"/>
    <property type="match status" value="1"/>
</dbReference>
<evidence type="ECO:0000256" key="2">
    <source>
        <dbReference type="ARBA" id="ARBA00008098"/>
    </source>
</evidence>
<keyword evidence="4 5" id="KW-0732">Signal</keyword>
<dbReference type="InterPro" id="IPR036728">
    <property type="entry name" value="PBP_GOBP_sf"/>
</dbReference>
<organism evidence="6 7">
    <name type="scientific">Aquatica leii</name>
    <dbReference type="NCBI Taxonomy" id="1421715"/>
    <lineage>
        <taxon>Eukaryota</taxon>
        <taxon>Metazoa</taxon>
        <taxon>Ecdysozoa</taxon>
        <taxon>Arthropoda</taxon>
        <taxon>Hexapoda</taxon>
        <taxon>Insecta</taxon>
        <taxon>Pterygota</taxon>
        <taxon>Neoptera</taxon>
        <taxon>Endopterygota</taxon>
        <taxon>Coleoptera</taxon>
        <taxon>Polyphaga</taxon>
        <taxon>Elateriformia</taxon>
        <taxon>Elateroidea</taxon>
        <taxon>Lampyridae</taxon>
        <taxon>Luciolinae</taxon>
        <taxon>Aquatica</taxon>
    </lineage>
</organism>
<dbReference type="GO" id="GO:0005615">
    <property type="term" value="C:extracellular space"/>
    <property type="evidence" value="ECO:0007669"/>
    <property type="project" value="TreeGrafter"/>
</dbReference>
<accession>A0AAN7SND1</accession>
<name>A0AAN7SND1_9COLE</name>
<sequence>MATKFYIFLIFTVFNFEQIESRCVNILNKEETHCATPLNLDETSVLEFYQTDSEDPKFGEYLNCVWLKWNYVDKDGVILYSNLIKSDNLPWQISRICIKSFCEIVLNKEETQCASPLNLNATSVFKFYETYPNSTIFAQYLNCMWLKWNYMNENGVILYHNLITSDNLPRNIMKLRCANFLSEVETQCATPLNLNATSVIEFYQADSEDQKFVQYLNCVWLKWNYVNKNGVIIYRNLIKSDSLPWQISRFCQDVVQYITQMRIDFQKAAKYCKKNRPSVESPFTTKSRCGNPLSEKEQECATPLNLDATSIIELYRADSEDLTFVQYLNCVWLKLDYIDENGVILYNNLINSNDLPWQISRICHDVYQYLLQLISDYQEAAKHCEQNPPKVENPMTVKRCIAHNYKPTVVNITIK</sequence>
<evidence type="ECO:0000313" key="6">
    <source>
        <dbReference type="EMBL" id="KAK4878083.1"/>
    </source>
</evidence>
<dbReference type="GO" id="GO:0007608">
    <property type="term" value="P:sensory perception of smell"/>
    <property type="evidence" value="ECO:0007669"/>
    <property type="project" value="TreeGrafter"/>
</dbReference>
<evidence type="ECO:0000313" key="7">
    <source>
        <dbReference type="Proteomes" id="UP001353858"/>
    </source>
</evidence>
<reference evidence="7" key="1">
    <citation type="submission" date="2023-01" db="EMBL/GenBank/DDBJ databases">
        <title>Key to firefly adult light organ development and bioluminescence: homeobox transcription factors regulate luciferase expression and transportation to peroxisome.</title>
        <authorList>
            <person name="Fu X."/>
        </authorList>
    </citation>
    <scope>NUCLEOTIDE SEQUENCE [LARGE SCALE GENOMIC DNA]</scope>
</reference>
<comment type="similarity">
    <text evidence="2">Belongs to the PBP/GOBP family.</text>
</comment>
<comment type="caution">
    <text evidence="6">The sequence shown here is derived from an EMBL/GenBank/DDBJ whole genome shotgun (WGS) entry which is preliminary data.</text>
</comment>
<feature type="chain" id="PRO_5043020514" evidence="5">
    <location>
        <begin position="22"/>
        <end position="415"/>
    </location>
</feature>
<proteinExistence type="inferred from homology"/>
<gene>
    <name evidence="6" type="ORF">RN001_010589</name>
</gene>
<dbReference type="AlphaFoldDB" id="A0AAN7SND1"/>
<evidence type="ECO:0000256" key="1">
    <source>
        <dbReference type="ARBA" id="ARBA00004613"/>
    </source>
</evidence>
<evidence type="ECO:0000256" key="5">
    <source>
        <dbReference type="SAM" id="SignalP"/>
    </source>
</evidence>
<feature type="signal peptide" evidence="5">
    <location>
        <begin position="1"/>
        <end position="21"/>
    </location>
</feature>
<dbReference type="Gene3D" id="1.10.238.20">
    <property type="entry name" value="Pheromone/general odorant binding protein domain"/>
    <property type="match status" value="2"/>
</dbReference>
<dbReference type="PANTHER" id="PTHR11857">
    <property type="entry name" value="ODORANT BINDING PROTEIN-RELATED"/>
    <property type="match status" value="1"/>
</dbReference>
<dbReference type="Proteomes" id="UP001353858">
    <property type="component" value="Unassembled WGS sequence"/>
</dbReference>
<comment type="subcellular location">
    <subcellularLocation>
        <location evidence="1">Secreted</location>
    </subcellularLocation>
</comment>